<dbReference type="WBParaSite" id="NBR_0001691701-mRNA-1">
    <property type="protein sequence ID" value="NBR_0001691701-mRNA-1"/>
    <property type="gene ID" value="NBR_0001691701"/>
</dbReference>
<gene>
    <name evidence="1" type="ORF">NBR_LOCUS16918</name>
</gene>
<protein>
    <submittedName>
        <fullName evidence="1 3">Uncharacterized protein</fullName>
    </submittedName>
</protein>
<proteinExistence type="predicted"/>
<dbReference type="EMBL" id="UYSL01022465">
    <property type="protein sequence ID" value="VDL80513.1"/>
    <property type="molecule type" value="Genomic_DNA"/>
</dbReference>
<dbReference type="Proteomes" id="UP000271162">
    <property type="component" value="Unassembled WGS sequence"/>
</dbReference>
<keyword evidence="2" id="KW-1185">Reference proteome</keyword>
<name>A0A158R2V0_NIPBR</name>
<evidence type="ECO:0000313" key="2">
    <source>
        <dbReference type="Proteomes" id="UP000271162"/>
    </source>
</evidence>
<accession>A0A158R2V0</accession>
<evidence type="ECO:0000313" key="3">
    <source>
        <dbReference type="WBParaSite" id="NBR_0001691701-mRNA-1"/>
    </source>
</evidence>
<dbReference type="AlphaFoldDB" id="A0A158R2V0"/>
<reference evidence="1 2" key="2">
    <citation type="submission" date="2018-11" db="EMBL/GenBank/DDBJ databases">
        <authorList>
            <consortium name="Pathogen Informatics"/>
        </authorList>
    </citation>
    <scope>NUCLEOTIDE SEQUENCE [LARGE SCALE GENOMIC DNA]</scope>
</reference>
<evidence type="ECO:0000313" key="1">
    <source>
        <dbReference type="EMBL" id="VDL80513.1"/>
    </source>
</evidence>
<reference evidence="3" key="1">
    <citation type="submission" date="2016-04" db="UniProtKB">
        <authorList>
            <consortium name="WormBaseParasite"/>
        </authorList>
    </citation>
    <scope>IDENTIFICATION</scope>
</reference>
<sequence>MGPARSRNTKNIKSIVQGFDEEVRPAQRLWRQKIVSIHYHRSRSCLGASPGLLIKNFTFASGFVTDERLLWGSKTAFRKCWTDGDMVKPVQADYFQPHRVRVKETAMRDFWCYGCET</sequence>
<organism evidence="3">
    <name type="scientific">Nippostrongylus brasiliensis</name>
    <name type="common">Rat hookworm</name>
    <dbReference type="NCBI Taxonomy" id="27835"/>
    <lineage>
        <taxon>Eukaryota</taxon>
        <taxon>Metazoa</taxon>
        <taxon>Ecdysozoa</taxon>
        <taxon>Nematoda</taxon>
        <taxon>Chromadorea</taxon>
        <taxon>Rhabditida</taxon>
        <taxon>Rhabditina</taxon>
        <taxon>Rhabditomorpha</taxon>
        <taxon>Strongyloidea</taxon>
        <taxon>Heligmosomidae</taxon>
        <taxon>Nippostrongylus</taxon>
    </lineage>
</organism>